<comment type="subcellular location">
    <subcellularLocation>
        <location evidence="1">Cell membrane</location>
        <topology evidence="1">Multi-pass membrane protein</topology>
    </subcellularLocation>
</comment>
<evidence type="ECO:0000256" key="4">
    <source>
        <dbReference type="ARBA" id="ARBA00022475"/>
    </source>
</evidence>
<dbReference type="Pfam" id="PF01544">
    <property type="entry name" value="CorA"/>
    <property type="match status" value="1"/>
</dbReference>
<evidence type="ECO:0000256" key="8">
    <source>
        <dbReference type="ARBA" id="ARBA00023065"/>
    </source>
</evidence>
<evidence type="ECO:0000256" key="2">
    <source>
        <dbReference type="ARBA" id="ARBA00009765"/>
    </source>
</evidence>
<feature type="transmembrane region" description="Helical" evidence="12">
    <location>
        <begin position="273"/>
        <end position="293"/>
    </location>
</feature>
<keyword evidence="6" id="KW-0460">Magnesium</keyword>
<dbReference type="GO" id="GO:0005886">
    <property type="term" value="C:plasma membrane"/>
    <property type="evidence" value="ECO:0007669"/>
    <property type="project" value="UniProtKB-SubCell"/>
</dbReference>
<feature type="transmembrane region" description="Helical" evidence="12">
    <location>
        <begin position="242"/>
        <end position="261"/>
    </location>
</feature>
<keyword evidence="3" id="KW-0813">Transport</keyword>
<accession>A0A1M6CAT1</accession>
<proteinExistence type="inferred from homology"/>
<keyword evidence="4" id="KW-1003">Cell membrane</keyword>
<dbReference type="Gene3D" id="3.30.460.20">
    <property type="entry name" value="CorA soluble domain-like"/>
    <property type="match status" value="1"/>
</dbReference>
<evidence type="ECO:0000256" key="12">
    <source>
        <dbReference type="SAM" id="Phobius"/>
    </source>
</evidence>
<dbReference type="SUPFAM" id="SSF143865">
    <property type="entry name" value="CorA soluble domain-like"/>
    <property type="match status" value="1"/>
</dbReference>
<protein>
    <submittedName>
        <fullName evidence="13">Magnesium transporter</fullName>
    </submittedName>
</protein>
<dbReference type="AlphaFoldDB" id="A0A1M6CAT1"/>
<evidence type="ECO:0000256" key="7">
    <source>
        <dbReference type="ARBA" id="ARBA00022989"/>
    </source>
</evidence>
<dbReference type="InterPro" id="IPR045861">
    <property type="entry name" value="CorA_cytoplasmic_dom"/>
</dbReference>
<gene>
    <name evidence="13" type="ORF">SAMN05443429_102287</name>
</gene>
<keyword evidence="9 12" id="KW-0472">Membrane</keyword>
<keyword evidence="7 12" id="KW-1133">Transmembrane helix</keyword>
<dbReference type="InterPro" id="IPR002523">
    <property type="entry name" value="MgTranspt_CorA/ZnTranspt_ZntB"/>
</dbReference>
<comment type="function">
    <text evidence="11">Mediates influx of magnesium ions. Alternates between open and closed states. Activated by low cytoplasmic Mg(2+) levels. Inactive when cytoplasmic Mg(2+) levels are high.</text>
</comment>
<dbReference type="GO" id="GO:0050897">
    <property type="term" value="F:cobalt ion binding"/>
    <property type="evidence" value="ECO:0007669"/>
    <property type="project" value="TreeGrafter"/>
</dbReference>
<dbReference type="GO" id="GO:0015087">
    <property type="term" value="F:cobalt ion transmembrane transporter activity"/>
    <property type="evidence" value="ECO:0007669"/>
    <property type="project" value="TreeGrafter"/>
</dbReference>
<evidence type="ECO:0000256" key="6">
    <source>
        <dbReference type="ARBA" id="ARBA00022842"/>
    </source>
</evidence>
<keyword evidence="8" id="KW-0406">Ion transport</keyword>
<organism evidence="13 14">
    <name type="scientific">Cruoricaptor ignavus</name>
    <dbReference type="NCBI Taxonomy" id="1118202"/>
    <lineage>
        <taxon>Bacteria</taxon>
        <taxon>Pseudomonadati</taxon>
        <taxon>Bacteroidota</taxon>
        <taxon>Flavobacteriia</taxon>
        <taxon>Flavobacteriales</taxon>
        <taxon>Weeksellaceae</taxon>
        <taxon>Cruoricaptor</taxon>
    </lineage>
</organism>
<comment type="catalytic activity">
    <reaction evidence="10">
        <text>Mg(2+)(in) = Mg(2+)(out)</text>
        <dbReference type="Rhea" id="RHEA:29827"/>
        <dbReference type="ChEBI" id="CHEBI:18420"/>
    </reaction>
</comment>
<keyword evidence="14" id="KW-1185">Reference proteome</keyword>
<dbReference type="OrthoDB" id="9803416at2"/>
<dbReference type="STRING" id="1118202.SAMN05443429_102287"/>
<dbReference type="GO" id="GO:0000287">
    <property type="term" value="F:magnesium ion binding"/>
    <property type="evidence" value="ECO:0007669"/>
    <property type="project" value="TreeGrafter"/>
</dbReference>
<dbReference type="EMBL" id="FQYI01000002">
    <property type="protein sequence ID" value="SHI58119.1"/>
    <property type="molecule type" value="Genomic_DNA"/>
</dbReference>
<dbReference type="Proteomes" id="UP000184335">
    <property type="component" value="Unassembled WGS sequence"/>
</dbReference>
<evidence type="ECO:0000256" key="1">
    <source>
        <dbReference type="ARBA" id="ARBA00004651"/>
    </source>
</evidence>
<dbReference type="GO" id="GO:0015095">
    <property type="term" value="F:magnesium ion transmembrane transporter activity"/>
    <property type="evidence" value="ECO:0007669"/>
    <property type="project" value="TreeGrafter"/>
</dbReference>
<reference evidence="13 14" key="1">
    <citation type="submission" date="2016-11" db="EMBL/GenBank/DDBJ databases">
        <authorList>
            <person name="Jaros S."/>
            <person name="Januszkiewicz K."/>
            <person name="Wedrychowicz H."/>
        </authorList>
    </citation>
    <scope>NUCLEOTIDE SEQUENCE [LARGE SCALE GENOMIC DNA]</scope>
    <source>
        <strain evidence="13 14">DSM 25479</strain>
    </source>
</reference>
<sequence length="298" mass="34490">MAIQKIFEGDNFHWFDVEAPLQEDLDHLSKTFGIDELLLEDTTDPTHLPKFEESGRVKFFLTRENTTEERNSLNTIGDVSTKLGIFLLEDTMITIHRLHTPTIPKVKKLIKKEGLKSADEVALALALEILDTFDQESKRLTAQLDKMENEIFTKNPDSSKQIRKLYKAKRRASLNARVLNASSEWMVNFRKLNITKGQYTDLRDKYKDVVTDFDHLNAQVTNLISMFLALTDQKANQVMKVLAIYSAYFLPLTFIAGVYGMNFDFMPELHLKYGYFYALGLMLLIVIVTNIYLRRKKF</sequence>
<evidence type="ECO:0000256" key="5">
    <source>
        <dbReference type="ARBA" id="ARBA00022692"/>
    </source>
</evidence>
<evidence type="ECO:0000313" key="13">
    <source>
        <dbReference type="EMBL" id="SHI58119.1"/>
    </source>
</evidence>
<evidence type="ECO:0000256" key="9">
    <source>
        <dbReference type="ARBA" id="ARBA00023136"/>
    </source>
</evidence>
<comment type="similarity">
    <text evidence="2">Belongs to the CorA metal ion transporter (MIT) (TC 1.A.35) family.</text>
</comment>
<evidence type="ECO:0000256" key="11">
    <source>
        <dbReference type="ARBA" id="ARBA00045497"/>
    </source>
</evidence>
<evidence type="ECO:0000256" key="3">
    <source>
        <dbReference type="ARBA" id="ARBA00022448"/>
    </source>
</evidence>
<dbReference type="Gene3D" id="1.20.58.340">
    <property type="entry name" value="Magnesium transport protein CorA, transmembrane region"/>
    <property type="match status" value="2"/>
</dbReference>
<dbReference type="SUPFAM" id="SSF144083">
    <property type="entry name" value="Magnesium transport protein CorA, transmembrane region"/>
    <property type="match status" value="1"/>
</dbReference>
<dbReference type="InterPro" id="IPR045863">
    <property type="entry name" value="CorA_TM1_TM2"/>
</dbReference>
<evidence type="ECO:0000313" key="14">
    <source>
        <dbReference type="Proteomes" id="UP000184335"/>
    </source>
</evidence>
<dbReference type="FunFam" id="1.20.58.340:FF:000004">
    <property type="entry name" value="Magnesium transport protein CorA"/>
    <property type="match status" value="1"/>
</dbReference>
<dbReference type="PANTHER" id="PTHR46494:SF1">
    <property type="entry name" value="CORA FAMILY METAL ION TRANSPORTER (EUROFUNG)"/>
    <property type="match status" value="1"/>
</dbReference>
<dbReference type="PANTHER" id="PTHR46494">
    <property type="entry name" value="CORA FAMILY METAL ION TRANSPORTER (EUROFUNG)"/>
    <property type="match status" value="1"/>
</dbReference>
<evidence type="ECO:0000256" key="10">
    <source>
        <dbReference type="ARBA" id="ARBA00034269"/>
    </source>
</evidence>
<name>A0A1M6CAT1_9FLAO</name>
<dbReference type="RefSeq" id="WP_073178620.1">
    <property type="nucleotide sequence ID" value="NZ_CP171011.1"/>
</dbReference>
<keyword evidence="5 12" id="KW-0812">Transmembrane</keyword>